<dbReference type="Pfam" id="PF08263">
    <property type="entry name" value="LRRNT_2"/>
    <property type="match status" value="1"/>
</dbReference>
<evidence type="ECO:0000256" key="1">
    <source>
        <dbReference type="ARBA" id="ARBA00004196"/>
    </source>
</evidence>
<feature type="domain" description="Leucine-rich repeat-containing N-terminal plant-type" evidence="8">
    <location>
        <begin position="52"/>
        <end position="87"/>
    </location>
</feature>
<proteinExistence type="inferred from homology"/>
<evidence type="ECO:0000256" key="2">
    <source>
        <dbReference type="ARBA" id="ARBA00022614"/>
    </source>
</evidence>
<accession>A0A8T0HJJ1</accession>
<dbReference type="Pfam" id="PF13855">
    <property type="entry name" value="LRR_8"/>
    <property type="match status" value="1"/>
</dbReference>
<dbReference type="EMBL" id="CM026427">
    <property type="protein sequence ID" value="KAG0570955.1"/>
    <property type="molecule type" value="Genomic_DNA"/>
</dbReference>
<gene>
    <name evidence="9" type="ORF">KC19_6G200700</name>
</gene>
<evidence type="ECO:0000313" key="10">
    <source>
        <dbReference type="Proteomes" id="UP000822688"/>
    </source>
</evidence>
<dbReference type="FunFam" id="3.80.10.10:FF:000041">
    <property type="entry name" value="LRR receptor-like serine/threonine-protein kinase ERECTA"/>
    <property type="match status" value="1"/>
</dbReference>
<sequence>MAAATGERSIVLHSWSGRCTGINREVVLAMAIFAAAFVACCSADSSCSSNTAEALLDFRSAFSDPSGTVFSSWDNGGDCCTWKGVTCQDGALVVLDVEGPSTTGSDQVTSNQSYSGKPGHTLSKLKDLQTLKLRNLQFSSKIPSQWSSFPDSLVVITVNNCDLQDDIPSGIASNSHLQTLDLKANSLTGDIPSKLCNLKDLKYLDLSYNQLDTSDIPDCIANGGSVTNVNYGHQSTSSSNNGGDGGSGSGGSGGSGGSSGGSGGNGTYSPYSSADGKSTLVVQSQVVALLLLPLLFVA</sequence>
<name>A0A8T0HJJ1_CERPU</name>
<comment type="caution">
    <text evidence="9">The sequence shown here is derived from an EMBL/GenBank/DDBJ whole genome shotgun (WGS) entry which is preliminary data.</text>
</comment>
<comment type="subcellular location">
    <subcellularLocation>
        <location evidence="1">Cell envelope</location>
    </subcellularLocation>
</comment>
<dbReference type="AlphaFoldDB" id="A0A8T0HJJ1"/>
<evidence type="ECO:0000256" key="5">
    <source>
        <dbReference type="ARBA" id="ARBA00023180"/>
    </source>
</evidence>
<dbReference type="InterPro" id="IPR013210">
    <property type="entry name" value="LRR_N_plant-typ"/>
</dbReference>
<dbReference type="Gene3D" id="3.80.10.10">
    <property type="entry name" value="Ribonuclease Inhibitor"/>
    <property type="match status" value="1"/>
</dbReference>
<evidence type="ECO:0000256" key="4">
    <source>
        <dbReference type="ARBA" id="ARBA00022737"/>
    </source>
</evidence>
<keyword evidence="2" id="KW-0433">Leucine-rich repeat</keyword>
<keyword evidence="5" id="KW-0325">Glycoprotein</keyword>
<dbReference type="Proteomes" id="UP000822688">
    <property type="component" value="Chromosome 6"/>
</dbReference>
<feature type="region of interest" description="Disordered" evidence="7">
    <location>
        <begin position="231"/>
        <end position="270"/>
    </location>
</feature>
<dbReference type="OrthoDB" id="1600340at2759"/>
<dbReference type="InterPro" id="IPR032675">
    <property type="entry name" value="LRR_dom_sf"/>
</dbReference>
<feature type="compositionally biased region" description="Gly residues" evidence="7">
    <location>
        <begin position="242"/>
        <end position="266"/>
    </location>
</feature>
<evidence type="ECO:0000259" key="8">
    <source>
        <dbReference type="Pfam" id="PF08263"/>
    </source>
</evidence>
<keyword evidence="10" id="KW-1185">Reference proteome</keyword>
<evidence type="ECO:0000313" key="9">
    <source>
        <dbReference type="EMBL" id="KAG0570955.1"/>
    </source>
</evidence>
<evidence type="ECO:0000256" key="3">
    <source>
        <dbReference type="ARBA" id="ARBA00022729"/>
    </source>
</evidence>
<keyword evidence="3" id="KW-0732">Signal</keyword>
<protein>
    <recommendedName>
        <fullName evidence="8">Leucine-rich repeat-containing N-terminal plant-type domain-containing protein</fullName>
    </recommendedName>
</protein>
<dbReference type="InterPro" id="IPR051848">
    <property type="entry name" value="PGIP"/>
</dbReference>
<evidence type="ECO:0000256" key="7">
    <source>
        <dbReference type="SAM" id="MobiDB-lite"/>
    </source>
</evidence>
<reference evidence="9 10" key="1">
    <citation type="submission" date="2020-06" db="EMBL/GenBank/DDBJ databases">
        <title>WGS assembly of Ceratodon purpureus strain R40.</title>
        <authorList>
            <person name="Carey S.B."/>
            <person name="Jenkins J."/>
            <person name="Shu S."/>
            <person name="Lovell J.T."/>
            <person name="Sreedasyam A."/>
            <person name="Maumus F."/>
            <person name="Tiley G.P."/>
            <person name="Fernandez-Pozo N."/>
            <person name="Barry K."/>
            <person name="Chen C."/>
            <person name="Wang M."/>
            <person name="Lipzen A."/>
            <person name="Daum C."/>
            <person name="Saski C.A."/>
            <person name="Payton A.C."/>
            <person name="Mcbreen J.C."/>
            <person name="Conrad R.E."/>
            <person name="Kollar L.M."/>
            <person name="Olsson S."/>
            <person name="Huttunen S."/>
            <person name="Landis J.B."/>
            <person name="Wickett N.J."/>
            <person name="Johnson M.G."/>
            <person name="Rensing S.A."/>
            <person name="Grimwood J."/>
            <person name="Schmutz J."/>
            <person name="Mcdaniel S.F."/>
        </authorList>
    </citation>
    <scope>NUCLEOTIDE SEQUENCE [LARGE SCALE GENOMIC DNA]</scope>
    <source>
        <strain evidence="9 10">R40</strain>
    </source>
</reference>
<dbReference type="PRINTS" id="PR00019">
    <property type="entry name" value="LEURICHRPT"/>
</dbReference>
<keyword evidence="4" id="KW-0677">Repeat</keyword>
<dbReference type="InterPro" id="IPR001611">
    <property type="entry name" value="Leu-rich_rpt"/>
</dbReference>
<dbReference type="SUPFAM" id="SSF52058">
    <property type="entry name" value="L domain-like"/>
    <property type="match status" value="1"/>
</dbReference>
<organism evidence="9 10">
    <name type="scientific">Ceratodon purpureus</name>
    <name type="common">Fire moss</name>
    <name type="synonym">Dicranum purpureum</name>
    <dbReference type="NCBI Taxonomy" id="3225"/>
    <lineage>
        <taxon>Eukaryota</taxon>
        <taxon>Viridiplantae</taxon>
        <taxon>Streptophyta</taxon>
        <taxon>Embryophyta</taxon>
        <taxon>Bryophyta</taxon>
        <taxon>Bryophytina</taxon>
        <taxon>Bryopsida</taxon>
        <taxon>Dicranidae</taxon>
        <taxon>Pseudoditrichales</taxon>
        <taxon>Ditrichaceae</taxon>
        <taxon>Ceratodon</taxon>
    </lineage>
</organism>
<comment type="similarity">
    <text evidence="6">Belongs to the polygalacturonase-inhibiting protein family.</text>
</comment>
<dbReference type="PANTHER" id="PTHR48059:SF30">
    <property type="entry name" value="OS06G0587000 PROTEIN"/>
    <property type="match status" value="1"/>
</dbReference>
<evidence type="ECO:0000256" key="6">
    <source>
        <dbReference type="ARBA" id="ARBA00038043"/>
    </source>
</evidence>
<dbReference type="PANTHER" id="PTHR48059">
    <property type="entry name" value="POLYGALACTURONASE INHIBITOR 1"/>
    <property type="match status" value="1"/>
</dbReference>